<evidence type="ECO:0000256" key="2">
    <source>
        <dbReference type="ARBA" id="ARBA00007600"/>
    </source>
</evidence>
<protein>
    <submittedName>
        <fullName evidence="10">Uncharacterized protein LOC101235182 isoform X2</fullName>
    </submittedName>
</protein>
<dbReference type="PANTHER" id="PTHR28646:SF1">
    <property type="entry name" value="TRANSMEMBRANE PROTEIN 201"/>
    <property type="match status" value="1"/>
</dbReference>
<feature type="domain" description="Ima1 N-terminal" evidence="8">
    <location>
        <begin position="47"/>
        <end position="158"/>
    </location>
</feature>
<evidence type="ECO:0000256" key="3">
    <source>
        <dbReference type="ARBA" id="ARBA00022692"/>
    </source>
</evidence>
<name>A0ABM4C2U1_HYDVU</name>
<feature type="transmembrane region" description="Helical" evidence="7">
    <location>
        <begin position="199"/>
        <end position="217"/>
    </location>
</feature>
<accession>A0ABM4C2U1</accession>
<dbReference type="PANTHER" id="PTHR28646">
    <property type="entry name" value="TRANSMEMBRANE PROTEIN 201"/>
    <property type="match status" value="1"/>
</dbReference>
<organism evidence="9 10">
    <name type="scientific">Hydra vulgaris</name>
    <name type="common">Hydra</name>
    <name type="synonym">Hydra attenuata</name>
    <dbReference type="NCBI Taxonomy" id="6087"/>
    <lineage>
        <taxon>Eukaryota</taxon>
        <taxon>Metazoa</taxon>
        <taxon>Cnidaria</taxon>
        <taxon>Hydrozoa</taxon>
        <taxon>Hydroidolina</taxon>
        <taxon>Anthoathecata</taxon>
        <taxon>Aplanulata</taxon>
        <taxon>Hydridae</taxon>
        <taxon>Hydra</taxon>
    </lineage>
</organism>
<evidence type="ECO:0000256" key="7">
    <source>
        <dbReference type="SAM" id="Phobius"/>
    </source>
</evidence>
<feature type="transmembrane region" description="Helical" evidence="7">
    <location>
        <begin position="253"/>
        <end position="280"/>
    </location>
</feature>
<feature type="transmembrane region" description="Helical" evidence="7">
    <location>
        <begin position="464"/>
        <end position="484"/>
    </location>
</feature>
<evidence type="ECO:0000256" key="5">
    <source>
        <dbReference type="ARBA" id="ARBA00023136"/>
    </source>
</evidence>
<feature type="transmembrane region" description="Helical" evidence="7">
    <location>
        <begin position="223"/>
        <end position="241"/>
    </location>
</feature>
<feature type="transmembrane region" description="Helical" evidence="7">
    <location>
        <begin position="20"/>
        <end position="38"/>
    </location>
</feature>
<keyword evidence="4 7" id="KW-1133">Transmembrane helix</keyword>
<evidence type="ECO:0000256" key="1">
    <source>
        <dbReference type="ARBA" id="ARBA00004473"/>
    </source>
</evidence>
<keyword evidence="9" id="KW-1185">Reference proteome</keyword>
<reference evidence="10" key="1">
    <citation type="submission" date="2025-08" db="UniProtKB">
        <authorList>
            <consortium name="RefSeq"/>
        </authorList>
    </citation>
    <scope>IDENTIFICATION</scope>
</reference>
<dbReference type="RefSeq" id="XP_065655874.1">
    <property type="nucleotide sequence ID" value="XM_065799802.1"/>
</dbReference>
<keyword evidence="5 7" id="KW-0472">Membrane</keyword>
<gene>
    <name evidence="10" type="primary">LOC101235182</name>
</gene>
<comment type="similarity">
    <text evidence="2">Belongs to the TMEM201 family.</text>
</comment>
<sequence length="487" mass="56428">MYSIFGFYDELDYLTFCYEVSLVILIGISLLTVFKILWSKIFSSVNINCWFCGKVSKIEKSCSNWWFCLECEQWNGFKEDGDYYQIIPEMYEIPVHSTNEANLSKEKSLLCQACLSKQSRKINELAAFVPKDEKHFELESDDFERFLNEKYKPCLSCLSVISYHLQEQDKQIHMTHSQTSSSSCLRKLNMNSTSNSSKSIFKCVVKLMLLLALLWLYRLPTYISVKYVLVYPICFFIYFSNLYKSRSFRFKGLVSILGVLLYYFGGLKLVTIFVLIFYLIEVISTVWELLKWIFQIKVFSSFYQQKMSSSKVKKQQNHKFGSFLAEGIVSNGFNRVESFNDIPPQGNSIVTPDLLHGHLDAMQIGNKDSTLAFKGMVNEKNHVMAALKYKDVVNHKKDSSQRPLLRPATFILQQKKDSSIPDRILQDDEPFTKIRTNLVLKEKGISSEAVVLNKSSIFRKKLNWTYFAVGGLVISFLFNVYLISKVF</sequence>
<evidence type="ECO:0000256" key="4">
    <source>
        <dbReference type="ARBA" id="ARBA00022989"/>
    </source>
</evidence>
<dbReference type="GeneID" id="101235182"/>
<keyword evidence="3 7" id="KW-0812">Transmembrane</keyword>
<evidence type="ECO:0000313" key="9">
    <source>
        <dbReference type="Proteomes" id="UP001652625"/>
    </source>
</evidence>
<dbReference type="Proteomes" id="UP001652625">
    <property type="component" value="Chromosome 06"/>
</dbReference>
<proteinExistence type="inferred from homology"/>
<comment type="subcellular location">
    <subcellularLocation>
        <location evidence="1">Nucleus inner membrane</location>
        <topology evidence="1">Multi-pass membrane protein</topology>
    </subcellularLocation>
</comment>
<dbReference type="InterPro" id="IPR018617">
    <property type="entry name" value="Ima1_N"/>
</dbReference>
<evidence type="ECO:0000313" key="10">
    <source>
        <dbReference type="RefSeq" id="XP_065655874.1"/>
    </source>
</evidence>
<dbReference type="Pfam" id="PF09779">
    <property type="entry name" value="Ima1_N"/>
    <property type="match status" value="1"/>
</dbReference>
<keyword evidence="6" id="KW-0539">Nucleus</keyword>
<evidence type="ECO:0000259" key="8">
    <source>
        <dbReference type="Pfam" id="PF09779"/>
    </source>
</evidence>
<evidence type="ECO:0000256" key="6">
    <source>
        <dbReference type="ARBA" id="ARBA00023242"/>
    </source>
</evidence>
<dbReference type="InterPro" id="IPR040041">
    <property type="entry name" value="TMEM201"/>
</dbReference>